<evidence type="ECO:0000313" key="1">
    <source>
        <dbReference type="EMBL" id="KAK6628988.1"/>
    </source>
</evidence>
<evidence type="ECO:0000313" key="2">
    <source>
        <dbReference type="Proteomes" id="UP001372834"/>
    </source>
</evidence>
<dbReference type="Proteomes" id="UP001372834">
    <property type="component" value="Unassembled WGS sequence"/>
</dbReference>
<gene>
    <name evidence="1" type="ORF">RUM43_002805</name>
</gene>
<comment type="caution">
    <text evidence="1">The sequence shown here is derived from an EMBL/GenBank/DDBJ whole genome shotgun (WGS) entry which is preliminary data.</text>
</comment>
<proteinExistence type="predicted"/>
<reference evidence="1 2" key="1">
    <citation type="submission" date="2023-10" db="EMBL/GenBank/DDBJ databases">
        <title>Genomes of two closely related lineages of the louse Polyplax serrata with different host specificities.</title>
        <authorList>
            <person name="Martinu J."/>
            <person name="Tarabai H."/>
            <person name="Stefka J."/>
            <person name="Hypsa V."/>
        </authorList>
    </citation>
    <scope>NUCLEOTIDE SEQUENCE [LARGE SCALE GENOMIC DNA]</scope>
    <source>
        <strain evidence="1">HR10_N</strain>
    </source>
</reference>
<dbReference type="AlphaFoldDB" id="A0AAN8RW65"/>
<sequence length="209" mass="23836">MKPIKRKRVEMFGNLIDIKLFGLRWCSEVRETEEFAGYGKTIRPTVCRHDEMTNTLLSGFGSRYAEWSKRRHLMCSRKTALVCLWLLLMTTVRASAWEDGDDSVNVISVENMDALLGLRMVTELKSFEGVKTNDSDDGFDDEIKANQTETRYKRMLKPKSASFPASSHVSDLCSNTHCRCTIVRNEHLNVVCDFKNEEGKGVAKKGNEK</sequence>
<organism evidence="1 2">
    <name type="scientific">Polyplax serrata</name>
    <name type="common">Common mouse louse</name>
    <dbReference type="NCBI Taxonomy" id="468196"/>
    <lineage>
        <taxon>Eukaryota</taxon>
        <taxon>Metazoa</taxon>
        <taxon>Ecdysozoa</taxon>
        <taxon>Arthropoda</taxon>
        <taxon>Hexapoda</taxon>
        <taxon>Insecta</taxon>
        <taxon>Pterygota</taxon>
        <taxon>Neoptera</taxon>
        <taxon>Paraneoptera</taxon>
        <taxon>Psocodea</taxon>
        <taxon>Troctomorpha</taxon>
        <taxon>Phthiraptera</taxon>
        <taxon>Anoplura</taxon>
        <taxon>Polyplacidae</taxon>
        <taxon>Polyplax</taxon>
    </lineage>
</organism>
<dbReference type="EMBL" id="JAWJWE010000036">
    <property type="protein sequence ID" value="KAK6628988.1"/>
    <property type="molecule type" value="Genomic_DNA"/>
</dbReference>
<accession>A0AAN8RW65</accession>
<protein>
    <submittedName>
        <fullName evidence="1">Uncharacterized protein</fullName>
    </submittedName>
</protein>
<name>A0AAN8RW65_POLSC</name>